<proteinExistence type="predicted"/>
<dbReference type="EMBL" id="CABVLY010000002">
    <property type="protein sequence ID" value="VVU47955.1"/>
    <property type="molecule type" value="Genomic_DNA"/>
</dbReference>
<evidence type="ECO:0000256" key="2">
    <source>
        <dbReference type="SAM" id="SignalP"/>
    </source>
</evidence>
<organism evidence="4 5">
    <name type="scientific">Burkholderia anthina</name>
    <dbReference type="NCBI Taxonomy" id="179879"/>
    <lineage>
        <taxon>Bacteria</taxon>
        <taxon>Pseudomonadati</taxon>
        <taxon>Pseudomonadota</taxon>
        <taxon>Betaproteobacteria</taxon>
        <taxon>Burkholderiales</taxon>
        <taxon>Burkholderiaceae</taxon>
        <taxon>Burkholderia</taxon>
        <taxon>Burkholderia cepacia complex</taxon>
    </lineage>
</organism>
<dbReference type="AlphaFoldDB" id="A0A6P2G378"/>
<dbReference type="PROSITE" id="PS51257">
    <property type="entry name" value="PROKAR_LIPOPROTEIN"/>
    <property type="match status" value="1"/>
</dbReference>
<dbReference type="EMBL" id="JAFCIQ010000002">
    <property type="protein sequence ID" value="MBM2765394.1"/>
    <property type="molecule type" value="Genomic_DNA"/>
</dbReference>
<keyword evidence="2" id="KW-0732">Signal</keyword>
<feature type="region of interest" description="Disordered" evidence="1">
    <location>
        <begin position="29"/>
        <end position="57"/>
    </location>
</feature>
<name>A0A6P2G378_9BURK</name>
<evidence type="ECO:0000313" key="4">
    <source>
        <dbReference type="EMBL" id="VVU47955.1"/>
    </source>
</evidence>
<evidence type="ECO:0000313" key="6">
    <source>
        <dbReference type="Proteomes" id="UP000755577"/>
    </source>
</evidence>
<feature type="compositionally biased region" description="Low complexity" evidence="1">
    <location>
        <begin position="38"/>
        <end position="52"/>
    </location>
</feature>
<evidence type="ECO:0000313" key="5">
    <source>
        <dbReference type="Proteomes" id="UP000494201"/>
    </source>
</evidence>
<sequence length="109" mass="11276">MKSFMPSSSIAAAIAVALALSACATQPPAPLPPNVAGQDTQDTQTAQTAQAAPPIVGGDRDAHGCIGSAGYAWCERTQQCERPWELAKAHGFANSAQVYEQFCRNGGGK</sequence>
<gene>
    <name evidence="4" type="ORF">BAN20980_00649</name>
    <name evidence="3" type="ORF">JQK92_03040</name>
</gene>
<feature type="signal peptide" evidence="2">
    <location>
        <begin position="1"/>
        <end position="24"/>
    </location>
</feature>
<reference evidence="4 5" key="1">
    <citation type="submission" date="2019-09" db="EMBL/GenBank/DDBJ databases">
        <authorList>
            <person name="Depoorter E."/>
        </authorList>
    </citation>
    <scope>NUCLEOTIDE SEQUENCE [LARGE SCALE GENOMIC DNA]</scope>
    <source>
        <strain evidence="4">LMG 20980</strain>
    </source>
</reference>
<dbReference type="Proteomes" id="UP000755577">
    <property type="component" value="Unassembled WGS sequence"/>
</dbReference>
<feature type="chain" id="PRO_5026905155" evidence="2">
    <location>
        <begin position="25"/>
        <end position="109"/>
    </location>
</feature>
<reference evidence="3 6" key="2">
    <citation type="submission" date="2021-02" db="EMBL/GenBank/DDBJ databases">
        <title>Draft genome of the type strains Burkholderia anthina DSM16086.</title>
        <authorList>
            <person name="Hertel R."/>
            <person name="Meissner J."/>
            <person name="Poehlein A."/>
            <person name="Daniel R."/>
            <person name="Commichau F.M."/>
        </authorList>
    </citation>
    <scope>NUCLEOTIDE SEQUENCE [LARGE SCALE GENOMIC DNA]</scope>
    <source>
        <strain evidence="3 6">DSM 16086</strain>
    </source>
</reference>
<keyword evidence="6" id="KW-1185">Reference proteome</keyword>
<accession>A0A6P2G378</accession>
<evidence type="ECO:0000256" key="1">
    <source>
        <dbReference type="SAM" id="MobiDB-lite"/>
    </source>
</evidence>
<dbReference type="Proteomes" id="UP000494201">
    <property type="component" value="Unassembled WGS sequence"/>
</dbReference>
<protein>
    <submittedName>
        <fullName evidence="4">Putative lipoprotein</fullName>
    </submittedName>
</protein>
<keyword evidence="4" id="KW-0449">Lipoprotein</keyword>
<evidence type="ECO:0000313" key="3">
    <source>
        <dbReference type="EMBL" id="MBM2765394.1"/>
    </source>
</evidence>
<dbReference type="RefSeq" id="WP_174925131.1">
    <property type="nucleotide sequence ID" value="NZ_CABVLY010000002.1"/>
</dbReference>
<dbReference type="GeneID" id="56498679"/>